<protein>
    <submittedName>
        <fullName evidence="11">Integral membrane protein</fullName>
    </submittedName>
</protein>
<comment type="subcellular location">
    <subcellularLocation>
        <location evidence="2">Endoplasmic reticulum membrane</location>
        <topology evidence="2">Multi-pass membrane protein</topology>
    </subcellularLocation>
</comment>
<evidence type="ECO:0000256" key="3">
    <source>
        <dbReference type="ARBA" id="ARBA00010425"/>
    </source>
</evidence>
<feature type="transmembrane region" description="Helical" evidence="9">
    <location>
        <begin position="16"/>
        <end position="37"/>
    </location>
</feature>
<comment type="similarity">
    <text evidence="3">Belongs to the TPT transporter family. SLC35D subfamily.</text>
</comment>
<dbReference type="KEGG" id="act:ACLA_044870"/>
<dbReference type="InterPro" id="IPR050186">
    <property type="entry name" value="TPT_transporter"/>
</dbReference>
<evidence type="ECO:0000256" key="9">
    <source>
        <dbReference type="SAM" id="Phobius"/>
    </source>
</evidence>
<sequence>MAVHDLYGDRKPDWHIVLDVLSWIFWSNATILLNKWIINSADFPIILTCWHLIFATILTQILARTTRLLDGRKSISMDTRMYCRSIIPIGLLYCGSLVCSNVVYLYLNISFIQMLKAAGPVVTLITSWSWRVAKPSAAAFINILVITISVALAVSGEVKFSWLGFCFQFASLVFDANRLVMVQILLSDSEYRMDPLVSLYYFAPVCAVMTSVVASYTEYPTFEWRAVMQTGWMVLLLSAAIGFMLNVSIFLLIGKTSGLAMTLISIPKNILLIAISVLLWHTPIHPLQILGYTVALVSLLFYSLGWSTIKGYMKSVELRGGKTEENGNLLANEV</sequence>
<keyword evidence="5 9" id="KW-0812">Transmembrane</keyword>
<evidence type="ECO:0000256" key="6">
    <source>
        <dbReference type="ARBA" id="ARBA00022824"/>
    </source>
</evidence>
<feature type="transmembrane region" description="Helical" evidence="9">
    <location>
        <begin position="231"/>
        <end position="254"/>
    </location>
</feature>
<evidence type="ECO:0000256" key="8">
    <source>
        <dbReference type="ARBA" id="ARBA00023136"/>
    </source>
</evidence>
<keyword evidence="7 9" id="KW-1133">Transmembrane helix</keyword>
<keyword evidence="12" id="KW-1185">Reference proteome</keyword>
<accession>A1C8Y0</accession>
<dbReference type="OMA" id="VVMIQVM"/>
<evidence type="ECO:0000256" key="7">
    <source>
        <dbReference type="ARBA" id="ARBA00022989"/>
    </source>
</evidence>
<gene>
    <name evidence="11" type="ORF">ACLA_044870</name>
</gene>
<evidence type="ECO:0000256" key="2">
    <source>
        <dbReference type="ARBA" id="ARBA00004477"/>
    </source>
</evidence>
<dbReference type="InterPro" id="IPR004853">
    <property type="entry name" value="Sugar_P_trans_dom"/>
</dbReference>
<dbReference type="PANTHER" id="PTHR11132">
    <property type="entry name" value="SOLUTE CARRIER FAMILY 35"/>
    <property type="match status" value="1"/>
</dbReference>
<evidence type="ECO:0000256" key="5">
    <source>
        <dbReference type="ARBA" id="ARBA00022692"/>
    </source>
</evidence>
<reference evidence="11 12" key="1">
    <citation type="journal article" date="2008" name="PLoS Genet.">
        <title>Genomic islands in the pathogenic filamentous fungus Aspergillus fumigatus.</title>
        <authorList>
            <person name="Fedorova N.D."/>
            <person name="Khaldi N."/>
            <person name="Joardar V.S."/>
            <person name="Maiti R."/>
            <person name="Amedeo P."/>
            <person name="Anderson M.J."/>
            <person name="Crabtree J."/>
            <person name="Silva J.C."/>
            <person name="Badger J.H."/>
            <person name="Albarraq A."/>
            <person name="Angiuoli S."/>
            <person name="Bussey H."/>
            <person name="Bowyer P."/>
            <person name="Cotty P.J."/>
            <person name="Dyer P.S."/>
            <person name="Egan A."/>
            <person name="Galens K."/>
            <person name="Fraser-Liggett C.M."/>
            <person name="Haas B.J."/>
            <person name="Inman J.M."/>
            <person name="Kent R."/>
            <person name="Lemieux S."/>
            <person name="Malavazi I."/>
            <person name="Orvis J."/>
            <person name="Roemer T."/>
            <person name="Ronning C.M."/>
            <person name="Sundaram J.P."/>
            <person name="Sutton G."/>
            <person name="Turner G."/>
            <person name="Venter J.C."/>
            <person name="White O.R."/>
            <person name="Whitty B.R."/>
            <person name="Youngman P."/>
            <person name="Wolfe K.H."/>
            <person name="Goldman G.H."/>
            <person name="Wortman J.R."/>
            <person name="Jiang B."/>
            <person name="Denning D.W."/>
            <person name="Nierman W.C."/>
        </authorList>
    </citation>
    <scope>NUCLEOTIDE SEQUENCE [LARGE SCALE GENOMIC DNA]</scope>
    <source>
        <strain evidence="12">ATCC 1007 / CBS 513.65 / DSM 816 / NCTC 3887 / NRRL 1</strain>
    </source>
</reference>
<feature type="transmembrane region" description="Helical" evidence="9">
    <location>
        <begin position="137"/>
        <end position="156"/>
    </location>
</feature>
<feature type="transmembrane region" description="Helical" evidence="9">
    <location>
        <begin position="162"/>
        <end position="186"/>
    </location>
</feature>
<evidence type="ECO:0000256" key="1">
    <source>
        <dbReference type="ARBA" id="ARBA00003420"/>
    </source>
</evidence>
<proteinExistence type="inferred from homology"/>
<dbReference type="RefSeq" id="XP_001275193.1">
    <property type="nucleotide sequence ID" value="XM_001275192.1"/>
</dbReference>
<evidence type="ECO:0000256" key="4">
    <source>
        <dbReference type="ARBA" id="ARBA00011182"/>
    </source>
</evidence>
<dbReference type="VEuPathDB" id="FungiDB:ACLA_044870"/>
<comment type="function">
    <text evidence="1">Involved in the import of GDP-mannose from the cytoplasm into the Golgi lumen.</text>
</comment>
<dbReference type="HOGENOM" id="CLU_022332_0_2_1"/>
<dbReference type="OrthoDB" id="6418713at2759"/>
<comment type="subunit">
    <text evidence="4">Homooligomer.</text>
</comment>
<evidence type="ECO:0000313" key="12">
    <source>
        <dbReference type="Proteomes" id="UP000006701"/>
    </source>
</evidence>
<dbReference type="GeneID" id="4707226"/>
<feature type="transmembrane region" description="Helical" evidence="9">
    <location>
        <begin position="266"/>
        <end position="283"/>
    </location>
</feature>
<keyword evidence="6" id="KW-0256">Endoplasmic reticulum</keyword>
<dbReference type="AlphaFoldDB" id="A1C8Y0"/>
<dbReference type="eggNOG" id="KOG1441">
    <property type="taxonomic scope" value="Eukaryota"/>
</dbReference>
<feature type="transmembrane region" description="Helical" evidence="9">
    <location>
        <begin position="198"/>
        <end position="219"/>
    </location>
</feature>
<name>A1C8Y0_ASPCL</name>
<feature type="domain" description="Sugar phosphate transporter" evidence="10">
    <location>
        <begin position="20"/>
        <end position="303"/>
    </location>
</feature>
<dbReference type="GO" id="GO:0005789">
    <property type="term" value="C:endoplasmic reticulum membrane"/>
    <property type="evidence" value="ECO:0007669"/>
    <property type="project" value="UniProtKB-SubCell"/>
</dbReference>
<feature type="transmembrane region" description="Helical" evidence="9">
    <location>
        <begin position="289"/>
        <end position="309"/>
    </location>
</feature>
<feature type="transmembrane region" description="Helical" evidence="9">
    <location>
        <begin position="86"/>
        <end position="107"/>
    </location>
</feature>
<evidence type="ECO:0000259" key="10">
    <source>
        <dbReference type="Pfam" id="PF03151"/>
    </source>
</evidence>
<dbReference type="Pfam" id="PF03151">
    <property type="entry name" value="TPT"/>
    <property type="match status" value="1"/>
</dbReference>
<organism evidence="11 12">
    <name type="scientific">Aspergillus clavatus (strain ATCC 1007 / CBS 513.65 / DSM 816 / NCTC 3887 / NRRL 1 / QM 1276 / 107)</name>
    <dbReference type="NCBI Taxonomy" id="344612"/>
    <lineage>
        <taxon>Eukaryota</taxon>
        <taxon>Fungi</taxon>
        <taxon>Dikarya</taxon>
        <taxon>Ascomycota</taxon>
        <taxon>Pezizomycotina</taxon>
        <taxon>Eurotiomycetes</taxon>
        <taxon>Eurotiomycetidae</taxon>
        <taxon>Eurotiales</taxon>
        <taxon>Aspergillaceae</taxon>
        <taxon>Aspergillus</taxon>
        <taxon>Aspergillus subgen. Fumigati</taxon>
    </lineage>
</organism>
<feature type="transmembrane region" description="Helical" evidence="9">
    <location>
        <begin position="43"/>
        <end position="65"/>
    </location>
</feature>
<evidence type="ECO:0000313" key="11">
    <source>
        <dbReference type="EMBL" id="EAW13767.1"/>
    </source>
</evidence>
<keyword evidence="8 9" id="KW-0472">Membrane</keyword>
<dbReference type="Proteomes" id="UP000006701">
    <property type="component" value="Unassembled WGS sequence"/>
</dbReference>
<dbReference type="EMBL" id="DS027046">
    <property type="protein sequence ID" value="EAW13767.1"/>
    <property type="molecule type" value="Genomic_DNA"/>
</dbReference>